<feature type="domain" description="Solute-binding protein family 5" evidence="6">
    <location>
        <begin position="76"/>
        <end position="468"/>
    </location>
</feature>
<dbReference type="GO" id="GO:0043190">
    <property type="term" value="C:ATP-binding cassette (ABC) transporter complex"/>
    <property type="evidence" value="ECO:0007669"/>
    <property type="project" value="InterPro"/>
</dbReference>
<dbReference type="Pfam" id="PF00496">
    <property type="entry name" value="SBP_bac_5"/>
    <property type="match status" value="1"/>
</dbReference>
<feature type="chain" id="PRO_5039550572" evidence="5">
    <location>
        <begin position="22"/>
        <end position="548"/>
    </location>
</feature>
<proteinExistence type="inferred from homology"/>
<evidence type="ECO:0000259" key="6">
    <source>
        <dbReference type="Pfam" id="PF00496"/>
    </source>
</evidence>
<dbReference type="PIRSF" id="PIRSF002741">
    <property type="entry name" value="MppA"/>
    <property type="match status" value="1"/>
</dbReference>
<evidence type="ECO:0000313" key="8">
    <source>
        <dbReference type="Proteomes" id="UP000070260"/>
    </source>
</evidence>
<dbReference type="RefSeq" id="WP_061427088.1">
    <property type="nucleotide sequence ID" value="NZ_CATNZO010000001.1"/>
</dbReference>
<dbReference type="EMBL" id="CP010994">
    <property type="protein sequence ID" value="AMN35213.1"/>
    <property type="molecule type" value="Genomic_DNA"/>
</dbReference>
<dbReference type="InterPro" id="IPR039424">
    <property type="entry name" value="SBP_5"/>
</dbReference>
<dbReference type="GO" id="GO:0015833">
    <property type="term" value="P:peptide transport"/>
    <property type="evidence" value="ECO:0007669"/>
    <property type="project" value="TreeGrafter"/>
</dbReference>
<sequence>MQKKKLIITMLMLGVTASLFVGCGGNKSNQESVDNGTLRLVSQSIKTMDSVKTADLYSSNIVQSTQETLLIYNNNKPVPGAAESYDKSDDEKTYTFHLRKGLKWSDGKNLTAKDFEYAWKRLLNPKVGAEYSFFLFDVKNAKEYFNGKVKSEDVGIKAIDDNTLVVTLENPVPYFDQLVANSVLAPQREDVVEAQGDKYGSDPSKLVYSGPFTVATWQKGSKIELKKNPNYWDAKDIKLNEVDFMEVKEPSTIYQMFENNQLDAIGGSGEYLAKLQQGTKDGKWNEVTGSSPNVSYSLYNLNGENKALKNPKVRLALSIAFNREGYTKDILKRGVPAYGLIPQGITSEGIDYRDKVEQPLKEVINENPKQLLIEGLKEAGVDPDPSKHTFKLLLSSSDSASKSQGEFMQNTWKQKLGVNIELVTSADFSDFLTKKQSGDFEITAEGWNADFNDPITFLNIFYKSNPNNSGKYDDARVNELLEKLKTETDNKKRIEMYKEIEQIEVVKDPVGVPISYGDVHSFQKKNVKGLQLLKFGGVEQLRWTSIEK</sequence>
<evidence type="ECO:0000256" key="1">
    <source>
        <dbReference type="ARBA" id="ARBA00004193"/>
    </source>
</evidence>
<dbReference type="PANTHER" id="PTHR30290:SF10">
    <property type="entry name" value="PERIPLASMIC OLIGOPEPTIDE-BINDING PROTEIN-RELATED"/>
    <property type="match status" value="1"/>
</dbReference>
<name>A0A127EH03_CLOPF</name>
<dbReference type="PATRIC" id="fig|1502.177.peg.1088"/>
<dbReference type="OrthoDB" id="9801912at2"/>
<dbReference type="Proteomes" id="UP000070260">
    <property type="component" value="Chromosome"/>
</dbReference>
<dbReference type="AlphaFoldDB" id="A0A127EH03"/>
<accession>A0A127EH03</accession>
<dbReference type="FunFam" id="3.90.76.10:FF:000001">
    <property type="entry name" value="Oligopeptide ABC transporter substrate-binding protein"/>
    <property type="match status" value="1"/>
</dbReference>
<reference evidence="7 8" key="1">
    <citation type="journal article" date="2016" name="PLoS ONE">
        <title>Plasmid Characterization and Chromosome Analysis of Two netF+ Clostridium perfringens Isolates Associated with Foal and Canine Necrotizing Enteritis.</title>
        <authorList>
            <person name="Mehdizadeh Gohari I."/>
            <person name="Kropinski A.M."/>
            <person name="Weese S.J."/>
            <person name="Parreira V.R."/>
            <person name="Whitehead A.E."/>
            <person name="Boerlin P."/>
            <person name="Prescott J.F."/>
        </authorList>
    </citation>
    <scope>NUCLEOTIDE SEQUENCE [LARGE SCALE GENOMIC DNA]</scope>
    <source>
        <strain evidence="7 8">JP838</strain>
    </source>
</reference>
<protein>
    <submittedName>
        <fullName evidence="7">Peptide ABC transporter substrate-binding protein</fullName>
    </submittedName>
</protein>
<evidence type="ECO:0000256" key="3">
    <source>
        <dbReference type="ARBA" id="ARBA00022448"/>
    </source>
</evidence>
<dbReference type="GO" id="GO:1904680">
    <property type="term" value="F:peptide transmembrane transporter activity"/>
    <property type="evidence" value="ECO:0007669"/>
    <property type="project" value="TreeGrafter"/>
</dbReference>
<evidence type="ECO:0000256" key="5">
    <source>
        <dbReference type="SAM" id="SignalP"/>
    </source>
</evidence>
<dbReference type="GO" id="GO:0042597">
    <property type="term" value="C:periplasmic space"/>
    <property type="evidence" value="ECO:0007669"/>
    <property type="project" value="UniProtKB-ARBA"/>
</dbReference>
<evidence type="ECO:0000256" key="2">
    <source>
        <dbReference type="ARBA" id="ARBA00005695"/>
    </source>
</evidence>
<evidence type="ECO:0000313" key="7">
    <source>
        <dbReference type="EMBL" id="AMN35213.1"/>
    </source>
</evidence>
<dbReference type="PANTHER" id="PTHR30290">
    <property type="entry name" value="PERIPLASMIC BINDING COMPONENT OF ABC TRANSPORTER"/>
    <property type="match status" value="1"/>
</dbReference>
<dbReference type="CDD" id="cd08504">
    <property type="entry name" value="PBP2_OppA"/>
    <property type="match status" value="1"/>
</dbReference>
<organism evidence="7 8">
    <name type="scientific">Clostridium perfringens</name>
    <dbReference type="NCBI Taxonomy" id="1502"/>
    <lineage>
        <taxon>Bacteria</taxon>
        <taxon>Bacillati</taxon>
        <taxon>Bacillota</taxon>
        <taxon>Clostridia</taxon>
        <taxon>Eubacteriales</taxon>
        <taxon>Clostridiaceae</taxon>
        <taxon>Clostridium</taxon>
    </lineage>
</organism>
<dbReference type="SUPFAM" id="SSF53850">
    <property type="entry name" value="Periplasmic binding protein-like II"/>
    <property type="match status" value="1"/>
</dbReference>
<feature type="signal peptide" evidence="5">
    <location>
        <begin position="1"/>
        <end position="21"/>
    </location>
</feature>
<gene>
    <name evidence="7" type="ORF">JFP838_05425</name>
</gene>
<dbReference type="Gene3D" id="3.40.190.10">
    <property type="entry name" value="Periplasmic binding protein-like II"/>
    <property type="match status" value="1"/>
</dbReference>
<keyword evidence="3" id="KW-0813">Transport</keyword>
<comment type="similarity">
    <text evidence="2">Belongs to the bacterial solute-binding protein 5 family.</text>
</comment>
<dbReference type="Gene3D" id="3.90.76.10">
    <property type="entry name" value="Dipeptide-binding Protein, Domain 1"/>
    <property type="match status" value="1"/>
</dbReference>
<dbReference type="Gene3D" id="3.10.105.10">
    <property type="entry name" value="Dipeptide-binding Protein, Domain 3"/>
    <property type="match status" value="1"/>
</dbReference>
<dbReference type="PROSITE" id="PS01040">
    <property type="entry name" value="SBP_BACTERIAL_5"/>
    <property type="match status" value="1"/>
</dbReference>
<dbReference type="InterPro" id="IPR023765">
    <property type="entry name" value="SBP_5_CS"/>
</dbReference>
<dbReference type="InterPro" id="IPR030678">
    <property type="entry name" value="Peptide/Ni-bd"/>
</dbReference>
<evidence type="ECO:0000256" key="4">
    <source>
        <dbReference type="ARBA" id="ARBA00022729"/>
    </source>
</evidence>
<dbReference type="PROSITE" id="PS51257">
    <property type="entry name" value="PROKAR_LIPOPROTEIN"/>
    <property type="match status" value="1"/>
</dbReference>
<comment type="subcellular location">
    <subcellularLocation>
        <location evidence="1">Cell membrane</location>
        <topology evidence="1">Lipid-anchor</topology>
    </subcellularLocation>
</comment>
<keyword evidence="4 5" id="KW-0732">Signal</keyword>
<dbReference type="InterPro" id="IPR000914">
    <property type="entry name" value="SBP_5_dom"/>
</dbReference>